<comment type="caution">
    <text evidence="4">The sequence shown here is derived from an EMBL/GenBank/DDBJ whole genome shotgun (WGS) entry which is preliminary data.</text>
</comment>
<dbReference type="InterPro" id="IPR016135">
    <property type="entry name" value="UBQ-conjugating_enzyme/RWD"/>
</dbReference>
<keyword evidence="1" id="KW-0808">Transferase</keyword>
<evidence type="ECO:0000256" key="2">
    <source>
        <dbReference type="ARBA" id="ARBA00022786"/>
    </source>
</evidence>
<dbReference type="GO" id="GO:0016740">
    <property type="term" value="F:transferase activity"/>
    <property type="evidence" value="ECO:0007669"/>
    <property type="project" value="UniProtKB-KW"/>
</dbReference>
<feature type="compositionally biased region" description="Basic and acidic residues" evidence="3">
    <location>
        <begin position="55"/>
        <end position="67"/>
    </location>
</feature>
<dbReference type="EMBL" id="ASPP01007315">
    <property type="protein sequence ID" value="ETO27359.1"/>
    <property type="molecule type" value="Genomic_DNA"/>
</dbReference>
<proteinExistence type="predicted"/>
<feature type="region of interest" description="Disordered" evidence="3">
    <location>
        <begin position="269"/>
        <end position="293"/>
    </location>
</feature>
<reference evidence="4 5" key="1">
    <citation type="journal article" date="2013" name="Curr. Biol.">
        <title>The Genome of the Foraminiferan Reticulomyxa filosa.</title>
        <authorList>
            <person name="Glockner G."/>
            <person name="Hulsmann N."/>
            <person name="Schleicher M."/>
            <person name="Noegel A.A."/>
            <person name="Eichinger L."/>
            <person name="Gallinger C."/>
            <person name="Pawlowski J."/>
            <person name="Sierra R."/>
            <person name="Euteneuer U."/>
            <person name="Pillet L."/>
            <person name="Moustafa A."/>
            <person name="Platzer M."/>
            <person name="Groth M."/>
            <person name="Szafranski K."/>
            <person name="Schliwa M."/>
        </authorList>
    </citation>
    <scope>NUCLEOTIDE SEQUENCE [LARGE SCALE GENOMIC DNA]</scope>
</reference>
<dbReference type="PANTHER" id="PTHR46116:SF39">
    <property type="entry name" value="BACULOVIRAL IAP REPEAT-CONTAINING PROTEIN 6"/>
    <property type="match status" value="1"/>
</dbReference>
<dbReference type="Proteomes" id="UP000023152">
    <property type="component" value="Unassembled WGS sequence"/>
</dbReference>
<dbReference type="OrthoDB" id="47801at2759"/>
<evidence type="ECO:0000313" key="5">
    <source>
        <dbReference type="Proteomes" id="UP000023152"/>
    </source>
</evidence>
<gene>
    <name evidence="4" type="ORF">RFI_09772</name>
</gene>
<feature type="region of interest" description="Disordered" evidence="3">
    <location>
        <begin position="52"/>
        <end position="73"/>
    </location>
</feature>
<evidence type="ECO:0000256" key="3">
    <source>
        <dbReference type="SAM" id="MobiDB-lite"/>
    </source>
</evidence>
<dbReference type="AlphaFoldDB" id="X6NNS4"/>
<accession>X6NNS4</accession>
<evidence type="ECO:0000313" key="4">
    <source>
        <dbReference type="EMBL" id="ETO27359.1"/>
    </source>
</evidence>
<organism evidence="4 5">
    <name type="scientific">Reticulomyxa filosa</name>
    <dbReference type="NCBI Taxonomy" id="46433"/>
    <lineage>
        <taxon>Eukaryota</taxon>
        <taxon>Sar</taxon>
        <taxon>Rhizaria</taxon>
        <taxon>Retaria</taxon>
        <taxon>Foraminifera</taxon>
        <taxon>Monothalamids</taxon>
        <taxon>Reticulomyxidae</taxon>
        <taxon>Reticulomyxa</taxon>
    </lineage>
</organism>
<sequence length="394" mass="45206">MQEEERREEKYKKKKKLCVDSMLTEVPFRANTLISEDDYKMSTLPSIGSKFFGNNKKETTETQETKKKTQNNDYYGDNYNSNYKAWAKGTGVLHCYGHALDQEDWDMQAWKLAQQKKDSEIQSIADLVLAELTNKKDKLTQESLLTIFEESCIIPFLKEYLKNDSLLDIVQHHEKLYRTIYSIVKTMSNYTLLLRLFYDKCRSPSTTNVTLFHLLENLHQTASLTSKLTKGSSSSADSALFATVNLIIETFKAVQTALEKAKIRAEDFEENTDNETKTDDKKSKEQRVTEKNMTNAEKQTAFAEQYMNTMKKLRFAMVGNDDSSFLKTHHYASNSTETNKTFTSRISCEYADLSKSLPIDVDSSIFLRVHESKMHFAKLLIVPCDGTPYGGGCF</sequence>
<keyword evidence="5" id="KW-1185">Reference proteome</keyword>
<feature type="non-terminal residue" evidence="4">
    <location>
        <position position="394"/>
    </location>
</feature>
<dbReference type="SUPFAM" id="SSF54495">
    <property type="entry name" value="UBC-like"/>
    <property type="match status" value="1"/>
</dbReference>
<name>X6NNS4_RETFI</name>
<dbReference type="PANTHER" id="PTHR46116">
    <property type="entry name" value="(E3-INDEPENDENT) E2 UBIQUITIN-CONJUGATING ENZYME"/>
    <property type="match status" value="1"/>
</dbReference>
<evidence type="ECO:0000256" key="1">
    <source>
        <dbReference type="ARBA" id="ARBA00022679"/>
    </source>
</evidence>
<feature type="compositionally biased region" description="Basic and acidic residues" evidence="3">
    <location>
        <begin position="274"/>
        <end position="290"/>
    </location>
</feature>
<protein>
    <submittedName>
        <fullName evidence="4">Uncharacterized protein</fullName>
    </submittedName>
</protein>
<keyword evidence="2" id="KW-0833">Ubl conjugation pathway</keyword>
<dbReference type="Gene3D" id="3.10.110.10">
    <property type="entry name" value="Ubiquitin Conjugating Enzyme"/>
    <property type="match status" value="1"/>
</dbReference>